<evidence type="ECO:0000256" key="9">
    <source>
        <dbReference type="RuleBase" id="RU003410"/>
    </source>
</evidence>
<dbReference type="Pfam" id="PF00317">
    <property type="entry name" value="Ribonuc_red_lgN"/>
    <property type="match status" value="1"/>
</dbReference>
<dbReference type="InterPro" id="IPR013346">
    <property type="entry name" value="NrdE_NrdA_C"/>
</dbReference>
<name>B0FE03_9ABAC</name>
<proteinExistence type="inferred from homology"/>
<dbReference type="PANTHER" id="PTHR11573:SF6">
    <property type="entry name" value="RIBONUCLEOSIDE-DIPHOSPHATE REDUCTASE LARGE SUBUNIT"/>
    <property type="match status" value="1"/>
</dbReference>
<reference evidence="11 12" key="1">
    <citation type="submission" date="2007-11" db="EMBL/GenBank/DDBJ databases">
        <title>Sequence and organization of Orgyia leucostigma nucleopolyhedrovirus genome.</title>
        <authorList>
            <person name="Eveleigh R.J.M."/>
            <person name="Lapointe R."/>
            <person name="Graham R.I."/>
            <person name="Lauzon H.A.M."/>
            <person name="Pavlik L."/>
            <person name="Arif B.M."/>
            <person name="Lucarotti C.J."/>
        </authorList>
    </citation>
    <scope>NUCLEOTIDE SEQUENCE [LARGE SCALE GENOMIC DNA]</scope>
    <source>
        <strain evidence="11">CFS-77</strain>
    </source>
</reference>
<dbReference type="KEGG" id="vg:5850529"/>
<feature type="domain" description="ATP-cone" evidence="10">
    <location>
        <begin position="9"/>
        <end position="100"/>
    </location>
</feature>
<keyword evidence="7 9" id="KW-0215">Deoxyribonucleotide synthesis</keyword>
<dbReference type="EMBL" id="EU309041">
    <property type="protein sequence ID" value="ABY65861.1"/>
    <property type="molecule type" value="Genomic_DNA"/>
</dbReference>
<gene>
    <name evidence="11" type="primary">rr1</name>
</gene>
<keyword evidence="3" id="KW-0021">Allosteric enzyme</keyword>
<evidence type="ECO:0000313" key="11">
    <source>
        <dbReference type="EMBL" id="ABY65861.1"/>
    </source>
</evidence>
<dbReference type="InterPro" id="IPR005144">
    <property type="entry name" value="ATP-cone_dom"/>
</dbReference>
<keyword evidence="12" id="KW-1185">Reference proteome</keyword>
<dbReference type="Pfam" id="PF02867">
    <property type="entry name" value="Ribonuc_red_lgC"/>
    <property type="match status" value="1"/>
</dbReference>
<dbReference type="InterPro" id="IPR013509">
    <property type="entry name" value="RNR_lsu_N"/>
</dbReference>
<comment type="function">
    <text evidence="9">Provides the precursors necessary for DNA synthesis. Catalyzes the biosynthesis of deoxyribonucleotides from the corresponding ribonucleotides.</text>
</comment>
<keyword evidence="4 8" id="KW-0547">Nucleotide-binding</keyword>
<dbReference type="GeneID" id="5850529"/>
<dbReference type="PRINTS" id="PR01183">
    <property type="entry name" value="RIBORDTASEM1"/>
</dbReference>
<dbReference type="GO" id="GO:0005524">
    <property type="term" value="F:ATP binding"/>
    <property type="evidence" value="ECO:0007669"/>
    <property type="project" value="UniProtKB-UniRule"/>
</dbReference>
<dbReference type="PROSITE" id="PS51161">
    <property type="entry name" value="ATP_CONE"/>
    <property type="match status" value="1"/>
</dbReference>
<organism evidence="11 12">
    <name type="scientific">Orgyia leucostigma nucleopolyhedrovirus</name>
    <dbReference type="NCBI Taxonomy" id="490711"/>
    <lineage>
        <taxon>Viruses</taxon>
        <taxon>Viruses incertae sedis</taxon>
        <taxon>Naldaviricetes</taxon>
        <taxon>Lefavirales</taxon>
        <taxon>Baculoviridae</taxon>
        <taxon>Alphabaculovirus</taxon>
        <taxon>Alphabaculovirus orleucostigmae</taxon>
    </lineage>
</organism>
<evidence type="ECO:0000256" key="7">
    <source>
        <dbReference type="ARBA" id="ARBA00023116"/>
    </source>
</evidence>
<evidence type="ECO:0000256" key="8">
    <source>
        <dbReference type="PROSITE-ProRule" id="PRU00492"/>
    </source>
</evidence>
<dbReference type="Pfam" id="PF03477">
    <property type="entry name" value="ATP-cone"/>
    <property type="match status" value="1"/>
</dbReference>
<keyword evidence="6 9" id="KW-0560">Oxidoreductase</keyword>
<dbReference type="NCBIfam" id="TIGR02506">
    <property type="entry name" value="NrdE_NrdA"/>
    <property type="match status" value="1"/>
</dbReference>
<evidence type="ECO:0000256" key="3">
    <source>
        <dbReference type="ARBA" id="ARBA00022533"/>
    </source>
</evidence>
<dbReference type="InterPro" id="IPR039718">
    <property type="entry name" value="Rrm1"/>
</dbReference>
<sequence>MCAARENKLYVIKRDGSKQTVLLDKITSKLNRLSYGLNKQFIDPAAITIQVVKTIYAGVTTTELDQHAAKETANMAYIHDDYALLAGRIMVDDNHKHVPDSFVRVVAKLYKHNLVSLALFEVASANADALEAQIDYKRDYEYKYFAYKTLENGYLKRINGRVAERIQHMLMRVAIGIHGRDIDAAIETYNLTANKMFTHASPTLFAAGCPQPQLSSCFLLTLKEDSIKGMYETLADCAQISKYGGGLGVNVHKARARGSAIRGTNGTASGVEPLLRVYNNCVRHVDQGGKRKGAMAVYLEPWHADIYDFLNLKRNMGAEDKKARDLLYALWVPDLFMKRVQQNEMWSLMCPDRCPGLSDVYSLEFEKLYEQYESENRFTCQVEARSLFRTIIETQVETGTPYILYKDACNIKSNQKNLGTIRCSNLCAEIVQYSSSEEIAVCNLASVCVNRFIKSGVFDFVALKSVTKIVVKNLNKIIDINYYPLEAAKESNLKHRPVGVGIQGLADAFCILGLPYESDKAKMLNKQIAETVYYAALEASCDLAKLNGPYSSYSDSPASLGVLQYDMWNVQPTNLWNWADLKLRIAKHGLRNSLLVAYMPTATTAQILGNNESFEPFTSNLYVRRVLAGDFQVINQHLVEDLCRLNLYDDHMRNSIIAAGGSVQKIDRIPDDIKAVYKTVWEMSSKNLIDMAADRGAFIDQSQSFNVFIAQPSFALLTSVHMHTWKRGLKTGMYYLRTKPAADAIAFTVDKCSIECRNCSA</sequence>
<dbReference type="PROSITE" id="PS00089">
    <property type="entry name" value="RIBORED_LARGE"/>
    <property type="match status" value="1"/>
</dbReference>
<dbReference type="OrthoDB" id="2980at10239"/>
<dbReference type="RefSeq" id="YP_001651045.1">
    <property type="nucleotide sequence ID" value="NC_010276.1"/>
</dbReference>
<protein>
    <recommendedName>
        <fullName evidence="2 9">Ribonucleoside-diphosphate reductase</fullName>
        <ecNumber evidence="2 9">1.17.4.1</ecNumber>
    </recommendedName>
</protein>
<accession>B0FE03</accession>
<dbReference type="SUPFAM" id="SSF48168">
    <property type="entry name" value="R1 subunit of ribonucleotide reductase, N-terminal domain"/>
    <property type="match status" value="1"/>
</dbReference>
<dbReference type="UniPathway" id="UPA00326"/>
<dbReference type="SUPFAM" id="SSF51998">
    <property type="entry name" value="PFL-like glycyl radical enzymes"/>
    <property type="match status" value="1"/>
</dbReference>
<evidence type="ECO:0000256" key="4">
    <source>
        <dbReference type="ARBA" id="ARBA00022741"/>
    </source>
</evidence>
<dbReference type="InterPro" id="IPR000788">
    <property type="entry name" value="RNR_lg_C"/>
</dbReference>
<dbReference type="Proteomes" id="UP000203316">
    <property type="component" value="Segment"/>
</dbReference>
<dbReference type="EC" id="1.17.4.1" evidence="2 9"/>
<keyword evidence="5 8" id="KW-0067">ATP-binding</keyword>
<comment type="catalytic activity">
    <reaction evidence="9">
        <text>a 2'-deoxyribonucleoside 5'-diphosphate + [thioredoxin]-disulfide + H2O = a ribonucleoside 5'-diphosphate + [thioredoxin]-dithiol</text>
        <dbReference type="Rhea" id="RHEA:23252"/>
        <dbReference type="Rhea" id="RHEA-COMP:10698"/>
        <dbReference type="Rhea" id="RHEA-COMP:10700"/>
        <dbReference type="ChEBI" id="CHEBI:15377"/>
        <dbReference type="ChEBI" id="CHEBI:29950"/>
        <dbReference type="ChEBI" id="CHEBI:50058"/>
        <dbReference type="ChEBI" id="CHEBI:57930"/>
        <dbReference type="ChEBI" id="CHEBI:73316"/>
        <dbReference type="EC" id="1.17.4.1"/>
    </reaction>
</comment>
<dbReference type="GO" id="GO:0004748">
    <property type="term" value="F:ribonucleoside-diphosphate reductase activity, thioredoxin disulfide as acceptor"/>
    <property type="evidence" value="ECO:0007669"/>
    <property type="project" value="UniProtKB-EC"/>
</dbReference>
<comment type="similarity">
    <text evidence="1 9">Belongs to the ribonucleoside diphosphate reductase large chain family.</text>
</comment>
<evidence type="ECO:0000259" key="10">
    <source>
        <dbReference type="PROSITE" id="PS51161"/>
    </source>
</evidence>
<dbReference type="InterPro" id="IPR008926">
    <property type="entry name" value="RNR_R1-su_N"/>
</dbReference>
<evidence type="ECO:0000256" key="1">
    <source>
        <dbReference type="ARBA" id="ARBA00010406"/>
    </source>
</evidence>
<dbReference type="Gene3D" id="3.20.70.20">
    <property type="match status" value="1"/>
</dbReference>
<evidence type="ECO:0000256" key="5">
    <source>
        <dbReference type="ARBA" id="ARBA00022840"/>
    </source>
</evidence>
<dbReference type="PANTHER" id="PTHR11573">
    <property type="entry name" value="RIBONUCLEOSIDE-DIPHOSPHATE REDUCTASE LARGE CHAIN"/>
    <property type="match status" value="1"/>
</dbReference>
<dbReference type="GO" id="GO:0009263">
    <property type="term" value="P:deoxyribonucleotide biosynthetic process"/>
    <property type="evidence" value="ECO:0007669"/>
    <property type="project" value="UniProtKB-KW"/>
</dbReference>
<evidence type="ECO:0000256" key="6">
    <source>
        <dbReference type="ARBA" id="ARBA00023002"/>
    </source>
</evidence>
<dbReference type="CDD" id="cd01679">
    <property type="entry name" value="RNR_I"/>
    <property type="match status" value="1"/>
</dbReference>
<evidence type="ECO:0000313" key="12">
    <source>
        <dbReference type="Proteomes" id="UP000203316"/>
    </source>
</evidence>
<evidence type="ECO:0000256" key="2">
    <source>
        <dbReference type="ARBA" id="ARBA00012274"/>
    </source>
</evidence>